<feature type="domain" description="Histidine kinase/HSP90-like ATPase" evidence="2">
    <location>
        <begin position="49"/>
        <end position="144"/>
    </location>
</feature>
<dbReference type="InterPro" id="IPR003594">
    <property type="entry name" value="HATPase_dom"/>
</dbReference>
<keyword evidence="4" id="KW-1185">Reference proteome</keyword>
<keyword evidence="3" id="KW-0547">Nucleotide-binding</keyword>
<evidence type="ECO:0000313" key="4">
    <source>
        <dbReference type="Proteomes" id="UP000309033"/>
    </source>
</evidence>
<dbReference type="EMBL" id="VANP01000002">
    <property type="protein sequence ID" value="TLP63890.1"/>
    <property type="molecule type" value="Genomic_DNA"/>
</dbReference>
<dbReference type="InterPro" id="IPR036890">
    <property type="entry name" value="HATPase_C_sf"/>
</dbReference>
<dbReference type="InterPro" id="IPR050267">
    <property type="entry name" value="Anti-sigma-factor_SerPK"/>
</dbReference>
<keyword evidence="1" id="KW-0808">Transferase</keyword>
<dbReference type="GO" id="GO:0005524">
    <property type="term" value="F:ATP binding"/>
    <property type="evidence" value="ECO:0007669"/>
    <property type="project" value="UniProtKB-KW"/>
</dbReference>
<dbReference type="Pfam" id="PF13581">
    <property type="entry name" value="HATPase_c_2"/>
    <property type="match status" value="1"/>
</dbReference>
<dbReference type="GO" id="GO:0004674">
    <property type="term" value="F:protein serine/threonine kinase activity"/>
    <property type="evidence" value="ECO:0007669"/>
    <property type="project" value="UniProtKB-KW"/>
</dbReference>
<dbReference type="CDD" id="cd16936">
    <property type="entry name" value="HATPase_RsbW-like"/>
    <property type="match status" value="1"/>
</dbReference>
<dbReference type="AlphaFoldDB" id="A0A5R8ZDQ0"/>
<name>A0A5R8ZDQ0_9ACTN</name>
<comment type="caution">
    <text evidence="3">The sequence shown here is derived from an EMBL/GenBank/DDBJ whole genome shotgun (WGS) entry which is preliminary data.</text>
</comment>
<keyword evidence="1" id="KW-0723">Serine/threonine-protein kinase</keyword>
<protein>
    <submittedName>
        <fullName evidence="3">ATP-binding protein</fullName>
    </submittedName>
</protein>
<dbReference type="Gene3D" id="3.30.565.10">
    <property type="entry name" value="Histidine kinase-like ATPase, C-terminal domain"/>
    <property type="match status" value="1"/>
</dbReference>
<keyword evidence="3" id="KW-0067">ATP-binding</keyword>
<evidence type="ECO:0000256" key="1">
    <source>
        <dbReference type="ARBA" id="ARBA00022527"/>
    </source>
</evidence>
<reference evidence="3" key="1">
    <citation type="submission" date="2019-05" db="EMBL/GenBank/DDBJ databases">
        <title>Isolation, diversity and antifungal activity of Actinobacteria from wheat.</title>
        <authorList>
            <person name="Yu B."/>
        </authorList>
    </citation>
    <scope>NUCLEOTIDE SEQUENCE [LARGE SCALE GENOMIC DNA]</scope>
    <source>
        <strain evidence="3">NEAU-HEGS1-5</strain>
    </source>
</reference>
<dbReference type="Proteomes" id="UP000309033">
    <property type="component" value="Unassembled WGS sequence"/>
</dbReference>
<sequence length="194" mass="20858">MDPQGYSPTPEQPVRVSAEHCLIRVTAWSLSRDGGPHQVRRLLRSQILEYLDGPALDEVEVVVSELATNAFVHTDGPCEMRLISYAGSPIACEIVDTGDQEDLVAKRLAEAGVPLLPTPTADDAEAVDRLDEGGFGLGIVATLTKGHCGVHPTRLSLSEHSGKGVWFAVPALSGAVSYVDDPFPRPRPLQVNRE</sequence>
<accession>A0A5R8ZDQ0</accession>
<evidence type="ECO:0000259" key="2">
    <source>
        <dbReference type="Pfam" id="PF13581"/>
    </source>
</evidence>
<dbReference type="PANTHER" id="PTHR35526:SF3">
    <property type="entry name" value="ANTI-SIGMA-F FACTOR RSBW"/>
    <property type="match status" value="1"/>
</dbReference>
<keyword evidence="1" id="KW-0418">Kinase</keyword>
<evidence type="ECO:0000313" key="3">
    <source>
        <dbReference type="EMBL" id="TLP63890.1"/>
    </source>
</evidence>
<organism evidence="3 4">
    <name type="scientific">Microbispora triticiradicis</name>
    <dbReference type="NCBI Taxonomy" id="2200763"/>
    <lineage>
        <taxon>Bacteria</taxon>
        <taxon>Bacillati</taxon>
        <taxon>Actinomycetota</taxon>
        <taxon>Actinomycetes</taxon>
        <taxon>Streptosporangiales</taxon>
        <taxon>Streptosporangiaceae</taxon>
        <taxon>Microbispora</taxon>
    </lineage>
</organism>
<dbReference type="PANTHER" id="PTHR35526">
    <property type="entry name" value="ANTI-SIGMA-F FACTOR RSBW-RELATED"/>
    <property type="match status" value="1"/>
</dbReference>
<dbReference type="OrthoDB" id="3529510at2"/>
<proteinExistence type="predicted"/>
<dbReference type="SUPFAM" id="SSF55874">
    <property type="entry name" value="ATPase domain of HSP90 chaperone/DNA topoisomerase II/histidine kinase"/>
    <property type="match status" value="1"/>
</dbReference>
<gene>
    <name evidence="3" type="ORF">FED44_06560</name>
</gene>